<feature type="transmembrane region" description="Helical" evidence="1">
    <location>
        <begin position="39"/>
        <end position="58"/>
    </location>
</feature>
<evidence type="ECO:0000259" key="2">
    <source>
        <dbReference type="PROSITE" id="PS51691"/>
    </source>
</evidence>
<comment type="caution">
    <text evidence="3">The sequence shown here is derived from an EMBL/GenBank/DDBJ whole genome shotgun (WGS) entry which is preliminary data.</text>
</comment>
<proteinExistence type="predicted"/>
<evidence type="ECO:0000313" key="4">
    <source>
        <dbReference type="Proteomes" id="UP000288730"/>
    </source>
</evidence>
<keyword evidence="1" id="KW-1133">Transmembrane helix</keyword>
<evidence type="ECO:0000256" key="1">
    <source>
        <dbReference type="SAM" id="Phobius"/>
    </source>
</evidence>
<reference evidence="3 4" key="1">
    <citation type="submission" date="2019-01" db="EMBL/GenBank/DDBJ databases">
        <title>Genomic analysis of febrile catheter-associated UTI E. coli isolates.</title>
        <authorList>
            <person name="Potter R."/>
            <person name="Zou Z."/>
            <person name="Henderson J."/>
            <person name="Dantas G."/>
        </authorList>
    </citation>
    <scope>NUCLEOTIDE SEQUENCE [LARGE SCALE GENOMIC DNA]</scope>
    <source>
        <strain evidence="3 4">29_CAASB</strain>
    </source>
</reference>
<feature type="non-terminal residue" evidence="3">
    <location>
        <position position="186"/>
    </location>
</feature>
<evidence type="ECO:0000313" key="3">
    <source>
        <dbReference type="EMBL" id="RXC95674.1"/>
    </source>
</evidence>
<dbReference type="Proteomes" id="UP000288730">
    <property type="component" value="Unassembled WGS sequence"/>
</dbReference>
<dbReference type="InterPro" id="IPR030396">
    <property type="entry name" value="Peptidase_S6_dom"/>
</dbReference>
<keyword evidence="1" id="KW-0812">Transmembrane</keyword>
<dbReference type="EMBL" id="SCJN01000657">
    <property type="protein sequence ID" value="RXC95674.1"/>
    <property type="molecule type" value="Genomic_DNA"/>
</dbReference>
<gene>
    <name evidence="3" type="ORF">EPS76_29560</name>
</gene>
<dbReference type="Gene3D" id="2.40.10.120">
    <property type="match status" value="2"/>
</dbReference>
<feature type="domain" description="Peptidase S6" evidence="2">
    <location>
        <begin position="56"/>
        <end position="185"/>
    </location>
</feature>
<protein>
    <submittedName>
        <fullName evidence="3">Autotransporter outer membrane beta-barrel domain-containing protein</fullName>
    </submittedName>
</protein>
<accession>A0A444R469</accession>
<organism evidence="3 4">
    <name type="scientific">Escherichia coli</name>
    <dbReference type="NCBI Taxonomy" id="562"/>
    <lineage>
        <taxon>Bacteria</taxon>
        <taxon>Pseudomonadati</taxon>
        <taxon>Pseudomonadota</taxon>
        <taxon>Gammaproteobacteria</taxon>
        <taxon>Enterobacterales</taxon>
        <taxon>Enterobacteriaceae</taxon>
        <taxon>Escherichia</taxon>
    </lineage>
</organism>
<dbReference type="AlphaFoldDB" id="A0A444R469"/>
<name>A0A444R469_ECOLX</name>
<keyword evidence="1" id="KW-0472">Membrane</keyword>
<dbReference type="PROSITE" id="PS51691">
    <property type="entry name" value="PEPTIDASE_S6"/>
    <property type="match status" value="1"/>
</dbReference>
<dbReference type="Pfam" id="PF02395">
    <property type="entry name" value="Peptidase_S6"/>
    <property type="match status" value="1"/>
</dbReference>
<sequence>MNKIYSFKCCPVTVGLIAVSELASSVTKNAGRKLKKISLMVLSVSCLSYPMISLAGIVRSDIAYQIYRDFAENKGLFVPGATDIPVYDKDGNLVKVAGGYAFKTGGTTGVPLISDATIVSNPGQTYDPVNGPLPDYGAPGDSGSPLFAYDEQQKKWVIVAVLRAYAGINGATNWWNVISTDYLNQV</sequence>
<dbReference type="GO" id="GO:0004175">
    <property type="term" value="F:endopeptidase activity"/>
    <property type="evidence" value="ECO:0007669"/>
    <property type="project" value="InterPro"/>
</dbReference>